<evidence type="ECO:0000259" key="1">
    <source>
        <dbReference type="Pfam" id="PF01548"/>
    </source>
</evidence>
<gene>
    <name evidence="3" type="ORF">XPG1_3224</name>
</gene>
<evidence type="ECO:0000259" key="2">
    <source>
        <dbReference type="Pfam" id="PF02371"/>
    </source>
</evidence>
<dbReference type="InterPro" id="IPR003346">
    <property type="entry name" value="Transposase_20"/>
</dbReference>
<feature type="domain" description="Transposase IS110-like N-terminal" evidence="1">
    <location>
        <begin position="7"/>
        <end position="147"/>
    </location>
</feature>
<dbReference type="InterPro" id="IPR002525">
    <property type="entry name" value="Transp_IS110-like_N"/>
</dbReference>
<dbReference type="PANTHER" id="PTHR33055">
    <property type="entry name" value="TRANSPOSASE FOR INSERTION SEQUENCE ELEMENT IS1111A"/>
    <property type="match status" value="1"/>
</dbReference>
<name>A0A068R9L4_9GAMM</name>
<dbReference type="KEGG" id="xpo:XPG1_3224"/>
<sequence length="342" mass="38437">MNIIKVVGIDLAKNVFQVCVWLTDNSIAWNKKVSRQKLLDTLRAFPPNTLIAMEACQGAHYWGRTLQAMGYAVRLIPTQYVKALCKNQKNDANDALAICETSCRPGIHFVPVKTVEQQDIKALRSARQLVVEQRTTLVNQIRALLVEQGIVIPAGIQQLRHALPDILEEGNNALSFVLRRLLHSLQEDMQRFDVRIYDMDKEIQAVSSQQSGYAHLLTIPGVGPLIAAAFVSEVNAEQFQNGRQLSAWCGLVPRQYSSGGKNRLSGMTKQGNRHLRTLIIHGARAVMRCCQKREDVLGGWLRKLIARCGFMKATVALANKLVRIIWRILKDDVDFMMKKAVN</sequence>
<dbReference type="HOGENOM" id="CLU_036902_3_1_6"/>
<dbReference type="NCBIfam" id="NF033542">
    <property type="entry name" value="transpos_IS110"/>
    <property type="match status" value="1"/>
</dbReference>
<dbReference type="PANTHER" id="PTHR33055:SF3">
    <property type="entry name" value="PUTATIVE TRANSPOSASE FOR IS117-RELATED"/>
    <property type="match status" value="1"/>
</dbReference>
<dbReference type="OrthoDB" id="5289737at2"/>
<dbReference type="AlphaFoldDB" id="A0A068R9L4"/>
<organism evidence="3 4">
    <name type="scientific">Xenorhabdus poinarii G6</name>
    <dbReference type="NCBI Taxonomy" id="1354304"/>
    <lineage>
        <taxon>Bacteria</taxon>
        <taxon>Pseudomonadati</taxon>
        <taxon>Pseudomonadota</taxon>
        <taxon>Gammaproteobacteria</taxon>
        <taxon>Enterobacterales</taxon>
        <taxon>Morganellaceae</taxon>
        <taxon>Xenorhabdus</taxon>
    </lineage>
</organism>
<dbReference type="Pfam" id="PF01548">
    <property type="entry name" value="DEDD_Tnp_IS110"/>
    <property type="match status" value="1"/>
</dbReference>
<feature type="domain" description="Transposase IS116/IS110/IS902 C-terminal" evidence="2">
    <location>
        <begin position="215"/>
        <end position="290"/>
    </location>
</feature>
<dbReference type="GO" id="GO:0006313">
    <property type="term" value="P:DNA transposition"/>
    <property type="evidence" value="ECO:0007669"/>
    <property type="project" value="InterPro"/>
</dbReference>
<evidence type="ECO:0000313" key="4">
    <source>
        <dbReference type="Proteomes" id="UP000032735"/>
    </source>
</evidence>
<dbReference type="Pfam" id="PF02371">
    <property type="entry name" value="Transposase_20"/>
    <property type="match status" value="1"/>
</dbReference>
<dbReference type="EMBL" id="FO704551">
    <property type="protein sequence ID" value="CDG22860.1"/>
    <property type="molecule type" value="Genomic_DNA"/>
</dbReference>
<accession>A0A068R9L4</accession>
<dbReference type="GO" id="GO:0003677">
    <property type="term" value="F:DNA binding"/>
    <property type="evidence" value="ECO:0007669"/>
    <property type="project" value="InterPro"/>
</dbReference>
<reference evidence="3 4" key="1">
    <citation type="submission" date="2013-07" db="EMBL/GenBank/DDBJ databases">
        <authorList>
            <person name="Genoscope - CEA"/>
        </authorList>
    </citation>
    <scope>NUCLEOTIDE SEQUENCE [LARGE SCALE GENOMIC DNA]</scope>
    <source>
        <strain evidence="3 4">G6</strain>
    </source>
</reference>
<dbReference type="InterPro" id="IPR047650">
    <property type="entry name" value="Transpos_IS110"/>
</dbReference>
<evidence type="ECO:0000313" key="3">
    <source>
        <dbReference type="EMBL" id="CDG22860.1"/>
    </source>
</evidence>
<dbReference type="RefSeq" id="WP_045959707.1">
    <property type="nucleotide sequence ID" value="NZ_FO704551.1"/>
</dbReference>
<protein>
    <submittedName>
        <fullName evidence="3">Transposase</fullName>
    </submittedName>
</protein>
<dbReference type="Proteomes" id="UP000032735">
    <property type="component" value="Chromosome"/>
</dbReference>
<keyword evidence="4" id="KW-1185">Reference proteome</keyword>
<proteinExistence type="predicted"/>
<dbReference type="GO" id="GO:0004803">
    <property type="term" value="F:transposase activity"/>
    <property type="evidence" value="ECO:0007669"/>
    <property type="project" value="InterPro"/>
</dbReference>
<dbReference type="STRING" id="1354304.XPG1_3224"/>